<sequence length="499" mass="56746">MWSSKPENQKQPATKVSLTAVDSKAVSRTETEQNPNGYGDVTNVNELDWGEEFLAQLHNALEILGSRPHFKSSIESDINDFYQNALEKGQASTTSVLENEKEDQLLTTLSPNPGFEDILHPTKTNLSLNDGDDSDRDGSICTNKVSNFGQHVTTTATTNEVINNMLHWYICSSVCDLMLKIRTSSHEEIPSLVECLLDLPLEDNKWCWEFLKSQIYDKLMRTESVTVAQQVSFWTTINMMNSPTAHRLVDDLQYQIGLTFKEISQGEHILLMDADQKPKIRFYRILKFALFVSRIFIGAILSSSQMIDNLLHASQHTDDVMSLSLLLAVLNEIYSDNLETILLPESEDAFMPPLSFNQKAMIQIFAQLKAVVDTSSHVLPPSIVKFIKGLVLHKTDLIHFHWKKSGEKIMNQECAVVLPESDAVERSSSETNTLDHKRSRRRKPKNLRPGSPRFYRIASTPRDKSATESLLQCKLINEFYSWLIDRYQKLLAHELLTKP</sequence>
<keyword evidence="3" id="KW-1185">Reference proteome</keyword>
<reference evidence="2 3" key="1">
    <citation type="submission" date="2015-12" db="EMBL/GenBank/DDBJ databases">
        <title>The genome of Folsomia candida.</title>
        <authorList>
            <person name="Faddeeva A."/>
            <person name="Derks M.F."/>
            <person name="Anvar Y."/>
            <person name="Smit S."/>
            <person name="Van Straalen N."/>
            <person name="Roelofs D."/>
        </authorList>
    </citation>
    <scope>NUCLEOTIDE SEQUENCE [LARGE SCALE GENOMIC DNA]</scope>
    <source>
        <strain evidence="2 3">VU population</strain>
        <tissue evidence="2">Whole body</tissue>
    </source>
</reference>
<dbReference type="Proteomes" id="UP000198287">
    <property type="component" value="Unassembled WGS sequence"/>
</dbReference>
<gene>
    <name evidence="2" type="ORF">Fcan01_05931</name>
</gene>
<feature type="compositionally biased region" description="Basic and acidic residues" evidence="1">
    <location>
        <begin position="426"/>
        <end position="436"/>
    </location>
</feature>
<evidence type="ECO:0000313" key="3">
    <source>
        <dbReference type="Proteomes" id="UP000198287"/>
    </source>
</evidence>
<protein>
    <submittedName>
        <fullName evidence="2">Uncharacterized protein</fullName>
    </submittedName>
</protein>
<organism evidence="2 3">
    <name type="scientific">Folsomia candida</name>
    <name type="common">Springtail</name>
    <dbReference type="NCBI Taxonomy" id="158441"/>
    <lineage>
        <taxon>Eukaryota</taxon>
        <taxon>Metazoa</taxon>
        <taxon>Ecdysozoa</taxon>
        <taxon>Arthropoda</taxon>
        <taxon>Hexapoda</taxon>
        <taxon>Collembola</taxon>
        <taxon>Entomobryomorpha</taxon>
        <taxon>Isotomoidea</taxon>
        <taxon>Isotomidae</taxon>
        <taxon>Proisotominae</taxon>
        <taxon>Folsomia</taxon>
    </lineage>
</organism>
<feature type="region of interest" description="Disordered" evidence="1">
    <location>
        <begin position="1"/>
        <end position="40"/>
    </location>
</feature>
<feature type="compositionally biased region" description="Basic residues" evidence="1">
    <location>
        <begin position="437"/>
        <end position="446"/>
    </location>
</feature>
<feature type="compositionally biased region" description="Polar residues" evidence="1">
    <location>
        <begin position="1"/>
        <end position="17"/>
    </location>
</feature>
<evidence type="ECO:0000313" key="2">
    <source>
        <dbReference type="EMBL" id="OXA61033.1"/>
    </source>
</evidence>
<evidence type="ECO:0000256" key="1">
    <source>
        <dbReference type="SAM" id="MobiDB-lite"/>
    </source>
</evidence>
<proteinExistence type="predicted"/>
<dbReference type="EMBL" id="LNIX01000002">
    <property type="protein sequence ID" value="OXA61033.1"/>
    <property type="molecule type" value="Genomic_DNA"/>
</dbReference>
<feature type="region of interest" description="Disordered" evidence="1">
    <location>
        <begin position="426"/>
        <end position="460"/>
    </location>
</feature>
<name>A0A226ETU6_FOLCA</name>
<comment type="caution">
    <text evidence="2">The sequence shown here is derived from an EMBL/GenBank/DDBJ whole genome shotgun (WGS) entry which is preliminary data.</text>
</comment>
<accession>A0A226ETU6</accession>
<dbReference type="AlphaFoldDB" id="A0A226ETU6"/>